<feature type="domain" description="Potassium channel tetramerisation-type BTB" evidence="12">
    <location>
        <begin position="3"/>
        <end position="69"/>
    </location>
</feature>
<evidence type="ECO:0000259" key="12">
    <source>
        <dbReference type="Pfam" id="PF02214"/>
    </source>
</evidence>
<proteinExistence type="inferred from homology"/>
<keyword evidence="3" id="KW-1003">Cell membrane</keyword>
<feature type="region of interest" description="Disordered" evidence="11">
    <location>
        <begin position="698"/>
        <end position="816"/>
    </location>
</feature>
<comment type="subcellular location">
    <subcellularLocation>
        <location evidence="1">Cell membrane</location>
    </subcellularLocation>
</comment>
<dbReference type="FunFam" id="2.130.10.10:FF:000205">
    <property type="entry name" value="BTB/POZ domain-containing protein KCTD3 isoform X1"/>
    <property type="match status" value="1"/>
</dbReference>
<evidence type="ECO:0000256" key="5">
    <source>
        <dbReference type="ARBA" id="ARBA00022574"/>
    </source>
</evidence>
<dbReference type="GO" id="GO:0005886">
    <property type="term" value="C:plasma membrane"/>
    <property type="evidence" value="ECO:0007669"/>
    <property type="project" value="UniProtKB-SubCell"/>
</dbReference>
<keyword evidence="4" id="KW-0597">Phosphoprotein</keyword>
<feature type="compositionally biased region" description="Low complexity" evidence="11">
    <location>
        <begin position="100"/>
        <end position="113"/>
    </location>
</feature>
<evidence type="ECO:0000313" key="13">
    <source>
        <dbReference type="EMBL" id="KAE8297255.1"/>
    </source>
</evidence>
<dbReference type="Gene3D" id="2.130.10.10">
    <property type="entry name" value="YVTN repeat-like/Quinoprotein amine dehydrogenase"/>
    <property type="match status" value="2"/>
</dbReference>
<evidence type="ECO:0000256" key="7">
    <source>
        <dbReference type="ARBA" id="ARBA00023136"/>
    </source>
</evidence>
<comment type="similarity">
    <text evidence="2">Belongs to the KCTD3 family.</text>
</comment>
<evidence type="ECO:0000256" key="8">
    <source>
        <dbReference type="ARBA" id="ARBA00059269"/>
    </source>
</evidence>
<evidence type="ECO:0000256" key="6">
    <source>
        <dbReference type="ARBA" id="ARBA00022737"/>
    </source>
</evidence>
<evidence type="ECO:0000256" key="2">
    <source>
        <dbReference type="ARBA" id="ARBA00009572"/>
    </source>
</evidence>
<feature type="region of interest" description="Disordered" evidence="11">
    <location>
        <begin position="640"/>
        <end position="663"/>
    </location>
</feature>
<dbReference type="FunFam" id="3.30.710.10:FF:000038">
    <property type="entry name" value="BTB/POZ domain-containing protein KCTD3 isoform X1"/>
    <property type="match status" value="1"/>
</dbReference>
<dbReference type="InterPro" id="IPR036322">
    <property type="entry name" value="WD40_repeat_dom_sf"/>
</dbReference>
<dbReference type="PANTHER" id="PTHR15859">
    <property type="entry name" value="SETA BINDING PROTEIN 1"/>
    <property type="match status" value="1"/>
</dbReference>
<dbReference type="AlphaFoldDB" id="A0A6G0J0G1"/>
<feature type="region of interest" description="Disordered" evidence="11">
    <location>
        <begin position="100"/>
        <end position="148"/>
    </location>
</feature>
<dbReference type="PANTHER" id="PTHR15859:SF2">
    <property type="entry name" value="BTB_POZ DOMAIN-CONTAINING PROTEIN KCTD3"/>
    <property type="match status" value="1"/>
</dbReference>
<evidence type="ECO:0000256" key="11">
    <source>
        <dbReference type="SAM" id="MobiDB-lite"/>
    </source>
</evidence>
<dbReference type="SUPFAM" id="SSF54695">
    <property type="entry name" value="POZ domain"/>
    <property type="match status" value="1"/>
</dbReference>
<keyword evidence="14" id="KW-1185">Reference proteome</keyword>
<dbReference type="InterPro" id="IPR015943">
    <property type="entry name" value="WD40/YVTN_repeat-like_dom_sf"/>
</dbReference>
<protein>
    <recommendedName>
        <fullName evidence="10">BTB/POZ domain-containing protein KCTD3</fullName>
    </recommendedName>
</protein>
<gene>
    <name evidence="13" type="ORF">D5F01_LYC03870</name>
</gene>
<keyword evidence="5" id="KW-0853">WD repeat</keyword>
<dbReference type="EMBL" id="REGW02000004">
    <property type="protein sequence ID" value="KAE8297255.1"/>
    <property type="molecule type" value="Genomic_DNA"/>
</dbReference>
<evidence type="ECO:0000256" key="3">
    <source>
        <dbReference type="ARBA" id="ARBA00022475"/>
    </source>
</evidence>
<keyword evidence="7" id="KW-0472">Membrane</keyword>
<organism evidence="13 14">
    <name type="scientific">Larimichthys crocea</name>
    <name type="common">Large yellow croaker</name>
    <name type="synonym">Pseudosciaena crocea</name>
    <dbReference type="NCBI Taxonomy" id="215358"/>
    <lineage>
        <taxon>Eukaryota</taxon>
        <taxon>Metazoa</taxon>
        <taxon>Chordata</taxon>
        <taxon>Craniata</taxon>
        <taxon>Vertebrata</taxon>
        <taxon>Euteleostomi</taxon>
        <taxon>Actinopterygii</taxon>
        <taxon>Neopterygii</taxon>
        <taxon>Teleostei</taxon>
        <taxon>Neoteleostei</taxon>
        <taxon>Acanthomorphata</taxon>
        <taxon>Eupercaria</taxon>
        <taxon>Sciaenidae</taxon>
        <taxon>Larimichthys</taxon>
    </lineage>
</organism>
<evidence type="ECO:0000256" key="9">
    <source>
        <dbReference type="ARBA" id="ARBA00065501"/>
    </source>
</evidence>
<dbReference type="InterPro" id="IPR047876">
    <property type="entry name" value="SHKBP1/KCTD3"/>
</dbReference>
<name>A0A6G0J0G1_LARCR</name>
<dbReference type="InterPro" id="IPR003131">
    <property type="entry name" value="T1-type_BTB"/>
</dbReference>
<feature type="compositionally biased region" description="Low complexity" evidence="11">
    <location>
        <begin position="782"/>
        <end position="791"/>
    </location>
</feature>
<dbReference type="Proteomes" id="UP000424527">
    <property type="component" value="Unassembled WGS sequence"/>
</dbReference>
<accession>A0A6G0J0G1</accession>
<evidence type="ECO:0000256" key="10">
    <source>
        <dbReference type="ARBA" id="ARBA00073141"/>
    </source>
</evidence>
<evidence type="ECO:0000256" key="4">
    <source>
        <dbReference type="ARBA" id="ARBA00022553"/>
    </source>
</evidence>
<dbReference type="Gene3D" id="3.30.710.10">
    <property type="entry name" value="Potassium Channel Kv1.1, Chain A"/>
    <property type="match status" value="1"/>
</dbReference>
<comment type="function">
    <text evidence="8">Accessory subunit of potassium/sodium hyperpolarization-activated cyclic nucleotide-gated channel 3 (HCN3) up-regulating its cell-surface expression and current density without affecting its voltage dependence and kinetics.</text>
</comment>
<evidence type="ECO:0000313" key="14">
    <source>
        <dbReference type="Proteomes" id="UP000424527"/>
    </source>
</evidence>
<reference evidence="13 14" key="1">
    <citation type="submission" date="2019-07" db="EMBL/GenBank/DDBJ databases">
        <title>Chromosome genome assembly for large yellow croaker.</title>
        <authorList>
            <person name="Xiao S."/>
        </authorList>
    </citation>
    <scope>NUCLEOTIDE SEQUENCE [LARGE SCALE GENOMIC DNA]</scope>
    <source>
        <strain evidence="13">JMULYC20181020</strain>
        <tissue evidence="13">Muscle</tissue>
    </source>
</reference>
<comment type="caution">
    <text evidence="13">The sequence shown here is derived from an EMBL/GenBank/DDBJ whole genome shotgun (WGS) entry which is preliminary data.</text>
</comment>
<keyword evidence="6" id="KW-0677">Repeat</keyword>
<evidence type="ECO:0000256" key="1">
    <source>
        <dbReference type="ARBA" id="ARBA00004236"/>
    </source>
</evidence>
<dbReference type="SUPFAM" id="SSF50978">
    <property type="entry name" value="WD40 repeat-like"/>
    <property type="match status" value="1"/>
</dbReference>
<dbReference type="InterPro" id="IPR011333">
    <property type="entry name" value="SKP1/BTB/POZ_sf"/>
</dbReference>
<sequence>MWIPDSFFSSLLSGRISTLRDETGAIFIDRDPTAFAPILNFLRTKELDLRGVNISILRHEAEFYGITPLVRRLLLCEELDRSSCGSVLFHGYLPPPAIPARKPSPASAATGSSSDERPGPSGAEGFTRVGPPPHPSLSGPPGMDDNHKLGPVVDPRKVLIIAGHHNWIVAAYAHFVICYRIKESSGWQQVFSSPYLDWTIERIALNAKVVGGPHGDKDKMVAAASESSIILWSIQDGGSGNEIGVFSLGVPVDDLFFIGNQLVATSHTGKVGVWNAVTQHWQVQDVVPITSCDTAGSFLLLGCNNGSIYYIDMQKFPLRMKDNDLLVTELYHDPSNDAITALSVYLTPKTSVSGNWIEIAYGTSSGAVRVIVQHPETVGSGPQLFQTFTVHRSPVTKIMLSEKHLVSVCADNNHVRTWTVTRFRGMISTQPGSTPLASFKILSLEETESHGSYCSGNDIGPFGERDDQQVFIQKVIPITNKLFVRLSSTGKRICEVQSVDGTTISCFMVRECEGSSRMGSRPRRYLFTGHGNGSIQICRWPTEEELLQLLDQCDLSTSRCATPNISPAPSVLHHTRLRESCSSLQLQAPEPIPESQATYGAVRPYRESPLLARARRTESFHSYRDFQNFSLSRGVLDSTGQMSTQGLSQAPDARRSLCDFGPEDSERRASAMEFWACRTASSSSTINIGAMATAGVCGKAEGGQESPRQPPDSPIPGGDVRRKVHPQPEEGDGVGSGGDGAKVEGGVRKRGVLEGGFLGRKRAPPVPHLSSLPSGSDGGGSDSSSNASPSPTKLGSSTSPRHRKLAPELSNQDSSL</sequence>
<dbReference type="Pfam" id="PF02214">
    <property type="entry name" value="BTB_2"/>
    <property type="match status" value="1"/>
</dbReference>
<comment type="subunit">
    <text evidence="9">Interacts with HCN3.</text>
</comment>
<dbReference type="GO" id="GO:0051260">
    <property type="term" value="P:protein homooligomerization"/>
    <property type="evidence" value="ECO:0007669"/>
    <property type="project" value="InterPro"/>
</dbReference>